<sequence length="442" mass="49789">MSRASSTGGVMRSLRHLNPPTKGSKFAIRAPTHAAHRPKFVQPKDRIPFWNIVPGDHVRLRCGRVGQKEGLESDDQKVRGEGIVVSIDREKNWLWLRDVDDNNKLAPKSLRHIVPRYVDPLDPEKGYGPNTTEIPRPVHYSNVMLKIPGSDQFAVRLSRSAAKYDKRKGMYIWKRFATLKVSDEKLAETGNPFEKVEVPWPSLPGKRRLRDSSMSDRNTVEAESWAPWRPEDPVLLPEHKGVTSPQSERRAAVLTLERMRLDAAKISQAGPSTAPPGAHGTYAGFKQQARAKPPPIAQPPTPAETIRLRTDAASEWASGKAIRAHRQEGGLSFLWRDYLDVTPRHGPASGGDWSELPPSTPKGGLDAPRSPHDGRLTDGVSRNDVDRMPIELLMARDLTNERGLKWRMRRWKEDKQAEKQEQAIQAQRSRNELLKELDALKI</sequence>
<accession>E6ZW61</accession>
<feature type="compositionally biased region" description="Basic and acidic residues" evidence="3">
    <location>
        <begin position="369"/>
        <end position="382"/>
    </location>
</feature>
<dbReference type="VEuPathDB" id="FungiDB:sr11321"/>
<evidence type="ECO:0000313" key="5">
    <source>
        <dbReference type="Proteomes" id="UP000008867"/>
    </source>
</evidence>
<evidence type="ECO:0000256" key="3">
    <source>
        <dbReference type="SAM" id="MobiDB-lite"/>
    </source>
</evidence>
<dbReference type="InterPro" id="IPR008991">
    <property type="entry name" value="Translation_prot_SH3-like_sf"/>
</dbReference>
<feature type="region of interest" description="Disordered" evidence="3">
    <location>
        <begin position="267"/>
        <end position="301"/>
    </location>
</feature>
<feature type="region of interest" description="Disordered" evidence="3">
    <location>
        <begin position="1"/>
        <end position="22"/>
    </location>
</feature>
<dbReference type="InterPro" id="IPR041988">
    <property type="entry name" value="Ribosomal_uL24_KOW"/>
</dbReference>
<name>E6ZW61_SPORE</name>
<dbReference type="GO" id="GO:0005840">
    <property type="term" value="C:ribosome"/>
    <property type="evidence" value="ECO:0007669"/>
    <property type="project" value="UniProtKB-KW"/>
</dbReference>
<dbReference type="OrthoDB" id="359154at2759"/>
<gene>
    <name evidence="4" type="ORF">sr11321</name>
</gene>
<feature type="compositionally biased region" description="Pro residues" evidence="3">
    <location>
        <begin position="292"/>
        <end position="301"/>
    </location>
</feature>
<evidence type="ECO:0000256" key="2">
    <source>
        <dbReference type="ARBA" id="ARBA00023274"/>
    </source>
</evidence>
<keyword evidence="2" id="KW-0687">Ribonucleoprotein</keyword>
<dbReference type="AlphaFoldDB" id="E6ZW61"/>
<dbReference type="Proteomes" id="UP000008867">
    <property type="component" value="Chromosome 22"/>
</dbReference>
<protein>
    <submittedName>
        <fullName evidence="4">Uncharacterized protein</fullName>
    </submittedName>
</protein>
<dbReference type="EMBL" id="FQ311444">
    <property type="protein sequence ID" value="CBQ71468.1"/>
    <property type="molecule type" value="Genomic_DNA"/>
</dbReference>
<organism evidence="4 5">
    <name type="scientific">Sporisorium reilianum (strain SRZ2)</name>
    <name type="common">Maize head smut fungus</name>
    <dbReference type="NCBI Taxonomy" id="999809"/>
    <lineage>
        <taxon>Eukaryota</taxon>
        <taxon>Fungi</taxon>
        <taxon>Dikarya</taxon>
        <taxon>Basidiomycota</taxon>
        <taxon>Ustilaginomycotina</taxon>
        <taxon>Ustilaginomycetes</taxon>
        <taxon>Ustilaginales</taxon>
        <taxon>Ustilaginaceae</taxon>
        <taxon>Sporisorium</taxon>
    </lineage>
</organism>
<proteinExistence type="predicted"/>
<feature type="region of interest" description="Disordered" evidence="3">
    <location>
        <begin position="346"/>
        <end position="382"/>
    </location>
</feature>
<dbReference type="eggNOG" id="ENOG502S960">
    <property type="taxonomic scope" value="Eukaryota"/>
</dbReference>
<reference evidence="4 5" key="1">
    <citation type="journal article" date="2010" name="Science">
        <title>Pathogenicity determinants in smut fungi revealed by genome comparison.</title>
        <authorList>
            <person name="Schirawski J."/>
            <person name="Mannhaupt G."/>
            <person name="Muench K."/>
            <person name="Brefort T."/>
            <person name="Schipper K."/>
            <person name="Doehlemann G."/>
            <person name="Di Stasio M."/>
            <person name="Roessel N."/>
            <person name="Mendoza-Mendoza A."/>
            <person name="Pester D."/>
            <person name="Mueller O."/>
            <person name="Winterberg B."/>
            <person name="Meyer E."/>
            <person name="Ghareeb H."/>
            <person name="Wollenberg T."/>
            <person name="Muensterkoetter M."/>
            <person name="Wong P."/>
            <person name="Walter M."/>
            <person name="Stukenbrock E."/>
            <person name="Gueldener U."/>
            <person name="Kahmann R."/>
        </authorList>
    </citation>
    <scope>NUCLEOTIDE SEQUENCE [LARGE SCALE GENOMIC DNA]</scope>
    <source>
        <strain evidence="5">SRZ2</strain>
    </source>
</reference>
<dbReference type="HOGENOM" id="CLU_051029_0_0_1"/>
<dbReference type="CDD" id="cd06089">
    <property type="entry name" value="KOW_RPL26"/>
    <property type="match status" value="1"/>
</dbReference>
<keyword evidence="5" id="KW-1185">Reference proteome</keyword>
<evidence type="ECO:0000313" key="4">
    <source>
        <dbReference type="EMBL" id="CBQ71468.1"/>
    </source>
</evidence>
<dbReference type="GO" id="GO:0003723">
    <property type="term" value="F:RNA binding"/>
    <property type="evidence" value="ECO:0007669"/>
    <property type="project" value="InterPro"/>
</dbReference>
<evidence type="ECO:0000256" key="1">
    <source>
        <dbReference type="ARBA" id="ARBA00022980"/>
    </source>
</evidence>
<keyword evidence="1" id="KW-0689">Ribosomal protein</keyword>
<dbReference type="SUPFAM" id="SSF50104">
    <property type="entry name" value="Translation proteins SH3-like domain"/>
    <property type="match status" value="1"/>
</dbReference>
<dbReference type="GO" id="GO:1990904">
    <property type="term" value="C:ribonucleoprotein complex"/>
    <property type="evidence" value="ECO:0007669"/>
    <property type="project" value="UniProtKB-KW"/>
</dbReference>